<accession>X0ZLA6</accession>
<protein>
    <submittedName>
        <fullName evidence="1">Uncharacterized protein</fullName>
    </submittedName>
</protein>
<gene>
    <name evidence="1" type="ORF">S01H4_17063</name>
</gene>
<evidence type="ECO:0000313" key="1">
    <source>
        <dbReference type="EMBL" id="GAG58872.1"/>
    </source>
</evidence>
<organism evidence="1">
    <name type="scientific">marine sediment metagenome</name>
    <dbReference type="NCBI Taxonomy" id="412755"/>
    <lineage>
        <taxon>unclassified sequences</taxon>
        <taxon>metagenomes</taxon>
        <taxon>ecological metagenomes</taxon>
    </lineage>
</organism>
<dbReference type="EMBL" id="BART01007503">
    <property type="protein sequence ID" value="GAG58872.1"/>
    <property type="molecule type" value="Genomic_DNA"/>
</dbReference>
<proteinExistence type="predicted"/>
<reference evidence="1" key="1">
    <citation type="journal article" date="2014" name="Front. Microbiol.">
        <title>High frequency of phylogenetically diverse reductive dehalogenase-homologous genes in deep subseafloor sedimentary metagenomes.</title>
        <authorList>
            <person name="Kawai M."/>
            <person name="Futagami T."/>
            <person name="Toyoda A."/>
            <person name="Takaki Y."/>
            <person name="Nishi S."/>
            <person name="Hori S."/>
            <person name="Arai W."/>
            <person name="Tsubouchi T."/>
            <person name="Morono Y."/>
            <person name="Uchiyama I."/>
            <person name="Ito T."/>
            <person name="Fujiyama A."/>
            <person name="Inagaki F."/>
            <person name="Takami H."/>
        </authorList>
    </citation>
    <scope>NUCLEOTIDE SEQUENCE</scope>
    <source>
        <strain evidence="1">Expedition CK06-06</strain>
    </source>
</reference>
<dbReference type="AlphaFoldDB" id="X0ZLA6"/>
<name>X0ZLA6_9ZZZZ</name>
<sequence>MARLTNLPLLGDLVDWGFFDGDDLIYLPTDRSISVNENISHPGDYVMPSKVVDHFGYIGELKREVVG</sequence>
<comment type="caution">
    <text evidence="1">The sequence shown here is derived from an EMBL/GenBank/DDBJ whole genome shotgun (WGS) entry which is preliminary data.</text>
</comment>